<dbReference type="Gene3D" id="1.10.287.70">
    <property type="match status" value="2"/>
</dbReference>
<evidence type="ECO:0000256" key="3">
    <source>
        <dbReference type="ARBA" id="ARBA00022448"/>
    </source>
</evidence>
<accession>A0A2N9ITC0</accession>
<protein>
    <recommendedName>
        <fullName evidence="11">Potassium channel domain-containing protein</fullName>
    </recommendedName>
</protein>
<sequence length="352" mass="39052">MALNDAEKLTLSGVEEPAPQPNKKDTLTRRIYRWCKGASFADSVPSKANGTAPTPQSESISVKLEPSFKLVGIIFGVYMIVGTFFIYISRHHFNGKSTNGLVDSIYYVASTVTTIGNMDLVPDTSSTKLLSSIFAFVGMGLVGLVMGKTGEFLAAKQERILMNAIHLHKKLGPNEFEEEVETNLVMKKIFMISIVASGLVFVGTIHLTVVERFDFIDAFYWVCITITTCGYPDESFKHTKGRLFAVFWMLSSTMSLAQFFLKVIELKFDCRQKTLVKLVLAQMTKNHDLEAADLVGDGAVEANEYIIYKLKEMGKITQEDISLAMKEFEKLDQSGSLSASDTKPAQPSQTEK</sequence>
<gene>
    <name evidence="12" type="ORF">FSB_LOCUS55285</name>
</gene>
<keyword evidence="3" id="KW-0813">Transport</keyword>
<dbReference type="SUPFAM" id="SSF81324">
    <property type="entry name" value="Voltage-gated potassium channels"/>
    <property type="match status" value="2"/>
</dbReference>
<dbReference type="Pfam" id="PF07885">
    <property type="entry name" value="Ion_trans_2"/>
    <property type="match status" value="2"/>
</dbReference>
<dbReference type="GO" id="GO:0022841">
    <property type="term" value="F:potassium ion leak channel activity"/>
    <property type="evidence" value="ECO:0007669"/>
    <property type="project" value="TreeGrafter"/>
</dbReference>
<proteinExistence type="inferred from homology"/>
<organism evidence="12">
    <name type="scientific">Fagus sylvatica</name>
    <name type="common">Beechnut</name>
    <dbReference type="NCBI Taxonomy" id="28930"/>
    <lineage>
        <taxon>Eukaryota</taxon>
        <taxon>Viridiplantae</taxon>
        <taxon>Streptophyta</taxon>
        <taxon>Embryophyta</taxon>
        <taxon>Tracheophyta</taxon>
        <taxon>Spermatophyta</taxon>
        <taxon>Magnoliopsida</taxon>
        <taxon>eudicotyledons</taxon>
        <taxon>Gunneridae</taxon>
        <taxon>Pentapetalae</taxon>
        <taxon>rosids</taxon>
        <taxon>fabids</taxon>
        <taxon>Fagales</taxon>
        <taxon>Fagaceae</taxon>
        <taxon>Fagus</taxon>
    </lineage>
</organism>
<dbReference type="GO" id="GO:0015271">
    <property type="term" value="F:outward rectifier potassium channel activity"/>
    <property type="evidence" value="ECO:0007669"/>
    <property type="project" value="TreeGrafter"/>
</dbReference>
<keyword evidence="8" id="KW-0407">Ion channel</keyword>
<dbReference type="GO" id="GO:0030322">
    <property type="term" value="P:stabilization of membrane potential"/>
    <property type="evidence" value="ECO:0007669"/>
    <property type="project" value="TreeGrafter"/>
</dbReference>
<evidence type="ECO:0000256" key="7">
    <source>
        <dbReference type="ARBA" id="ARBA00023136"/>
    </source>
</evidence>
<dbReference type="AlphaFoldDB" id="A0A2N9ITC0"/>
<evidence type="ECO:0000256" key="9">
    <source>
        <dbReference type="SAM" id="MobiDB-lite"/>
    </source>
</evidence>
<feature type="region of interest" description="Disordered" evidence="9">
    <location>
        <begin position="1"/>
        <end position="23"/>
    </location>
</feature>
<evidence type="ECO:0000256" key="5">
    <source>
        <dbReference type="ARBA" id="ARBA00022989"/>
    </source>
</evidence>
<dbReference type="GO" id="GO:0009705">
    <property type="term" value="C:plant-type vacuole membrane"/>
    <property type="evidence" value="ECO:0007669"/>
    <property type="project" value="TreeGrafter"/>
</dbReference>
<feature type="compositionally biased region" description="Polar residues" evidence="9">
    <location>
        <begin position="333"/>
        <end position="352"/>
    </location>
</feature>
<feature type="transmembrane region" description="Helical" evidence="10">
    <location>
        <begin position="189"/>
        <end position="209"/>
    </location>
</feature>
<keyword evidence="5 10" id="KW-1133">Transmembrane helix</keyword>
<feature type="transmembrane region" description="Helical" evidence="10">
    <location>
        <begin position="70"/>
        <end position="88"/>
    </location>
</feature>
<evidence type="ECO:0000256" key="8">
    <source>
        <dbReference type="ARBA" id="ARBA00023303"/>
    </source>
</evidence>
<feature type="region of interest" description="Disordered" evidence="9">
    <location>
        <begin position="332"/>
        <end position="352"/>
    </location>
</feature>
<comment type="subcellular location">
    <subcellularLocation>
        <location evidence="1">Membrane</location>
        <topology evidence="1">Multi-pass membrane protein</topology>
    </subcellularLocation>
</comment>
<dbReference type="EMBL" id="OIVN01006192">
    <property type="protein sequence ID" value="SPD27403.1"/>
    <property type="molecule type" value="Genomic_DNA"/>
</dbReference>
<comment type="similarity">
    <text evidence="2">Belongs to the two pore domain potassium channel (TC 1.A.1.7) family.</text>
</comment>
<dbReference type="PANTHER" id="PTHR11003:SF271">
    <property type="entry name" value="TWO-PORE POTASSIUM CHANNEL 1-LIKE"/>
    <property type="match status" value="1"/>
</dbReference>
<feature type="domain" description="Potassium channel" evidence="11">
    <location>
        <begin position="74"/>
        <end position="153"/>
    </location>
</feature>
<keyword evidence="7 10" id="KW-0472">Membrane</keyword>
<dbReference type="InterPro" id="IPR013099">
    <property type="entry name" value="K_chnl_dom"/>
</dbReference>
<dbReference type="GO" id="GO:0005886">
    <property type="term" value="C:plasma membrane"/>
    <property type="evidence" value="ECO:0007669"/>
    <property type="project" value="TreeGrafter"/>
</dbReference>
<evidence type="ECO:0000313" key="12">
    <source>
        <dbReference type="EMBL" id="SPD27403.1"/>
    </source>
</evidence>
<evidence type="ECO:0000256" key="2">
    <source>
        <dbReference type="ARBA" id="ARBA00010159"/>
    </source>
</evidence>
<feature type="transmembrane region" description="Helical" evidence="10">
    <location>
        <begin position="243"/>
        <end position="261"/>
    </location>
</feature>
<evidence type="ECO:0000259" key="11">
    <source>
        <dbReference type="Pfam" id="PF07885"/>
    </source>
</evidence>
<evidence type="ECO:0000256" key="1">
    <source>
        <dbReference type="ARBA" id="ARBA00004141"/>
    </source>
</evidence>
<evidence type="ECO:0000256" key="6">
    <source>
        <dbReference type="ARBA" id="ARBA00023065"/>
    </source>
</evidence>
<name>A0A2N9ITC0_FAGSY</name>
<feature type="domain" description="Potassium channel" evidence="11">
    <location>
        <begin position="198"/>
        <end position="264"/>
    </location>
</feature>
<dbReference type="InterPro" id="IPR003280">
    <property type="entry name" value="2pore_dom_K_chnl"/>
</dbReference>
<reference evidence="12" key="1">
    <citation type="submission" date="2018-02" db="EMBL/GenBank/DDBJ databases">
        <authorList>
            <person name="Cohen D.B."/>
            <person name="Kent A.D."/>
        </authorList>
    </citation>
    <scope>NUCLEOTIDE SEQUENCE</scope>
</reference>
<evidence type="ECO:0000256" key="10">
    <source>
        <dbReference type="SAM" id="Phobius"/>
    </source>
</evidence>
<feature type="transmembrane region" description="Helical" evidence="10">
    <location>
        <begin position="129"/>
        <end position="147"/>
    </location>
</feature>
<keyword evidence="6" id="KW-0406">Ion transport</keyword>
<evidence type="ECO:0000256" key="4">
    <source>
        <dbReference type="ARBA" id="ARBA00022692"/>
    </source>
</evidence>
<keyword evidence="4 10" id="KW-0812">Transmembrane</keyword>
<dbReference type="PANTHER" id="PTHR11003">
    <property type="entry name" value="POTASSIUM CHANNEL, SUBFAMILY K"/>
    <property type="match status" value="1"/>
</dbReference>